<dbReference type="PANTHER" id="PTHR43133">
    <property type="entry name" value="RNA POLYMERASE ECF-TYPE SIGMA FACTO"/>
    <property type="match status" value="1"/>
</dbReference>
<dbReference type="Proteomes" id="UP000545493">
    <property type="component" value="Unassembled WGS sequence"/>
</dbReference>
<protein>
    <submittedName>
        <fullName evidence="8">RNA polymerase sigma factor (Sigma-70 family)</fullName>
    </submittedName>
</protein>
<dbReference type="Gene3D" id="1.10.1740.10">
    <property type="match status" value="1"/>
</dbReference>
<organism evidence="8 9">
    <name type="scientific">Saccharomonospora amisosensis</name>
    <dbReference type="NCBI Taxonomy" id="1128677"/>
    <lineage>
        <taxon>Bacteria</taxon>
        <taxon>Bacillati</taxon>
        <taxon>Actinomycetota</taxon>
        <taxon>Actinomycetes</taxon>
        <taxon>Pseudonocardiales</taxon>
        <taxon>Pseudonocardiaceae</taxon>
        <taxon>Saccharomonospora</taxon>
    </lineage>
</organism>
<proteinExistence type="inferred from homology"/>
<dbReference type="GO" id="GO:0016987">
    <property type="term" value="F:sigma factor activity"/>
    <property type="evidence" value="ECO:0007669"/>
    <property type="project" value="UniProtKB-KW"/>
</dbReference>
<evidence type="ECO:0000313" key="9">
    <source>
        <dbReference type="Proteomes" id="UP000545493"/>
    </source>
</evidence>
<evidence type="ECO:0000313" key="8">
    <source>
        <dbReference type="EMBL" id="NIJ14673.1"/>
    </source>
</evidence>
<accession>A0A7X5UUZ9</accession>
<dbReference type="GO" id="GO:0006352">
    <property type="term" value="P:DNA-templated transcription initiation"/>
    <property type="evidence" value="ECO:0007669"/>
    <property type="project" value="InterPro"/>
</dbReference>
<dbReference type="InterPro" id="IPR013324">
    <property type="entry name" value="RNA_pol_sigma_r3/r4-like"/>
</dbReference>
<evidence type="ECO:0000256" key="5">
    <source>
        <dbReference type="ARBA" id="ARBA00023163"/>
    </source>
</evidence>
<dbReference type="InterPro" id="IPR036388">
    <property type="entry name" value="WH-like_DNA-bd_sf"/>
</dbReference>
<sequence>MNGPRVDADLVARLTPAALTAARRRLPDREDQLDAVQDGWLLLLASADTIRDPARVSRWLNTAVGRQAGRLARRRLREIPSEATADHWCPWVPSTENSWLLTDRDRTLWTLVSRLPPPERALVEPLAFEPGLSHRELAARLGISAATVARWRSRSLRRLREWSTAEGMRL</sequence>
<keyword evidence="3" id="KW-0731">Sigma factor</keyword>
<dbReference type="GO" id="GO:0003677">
    <property type="term" value="F:DNA binding"/>
    <property type="evidence" value="ECO:0007669"/>
    <property type="project" value="UniProtKB-KW"/>
</dbReference>
<dbReference type="InterPro" id="IPR013325">
    <property type="entry name" value="RNA_pol_sigma_r2"/>
</dbReference>
<keyword evidence="5" id="KW-0804">Transcription</keyword>
<comment type="similarity">
    <text evidence="1">Belongs to the sigma-70 factor family. ECF subfamily.</text>
</comment>
<evidence type="ECO:0000256" key="1">
    <source>
        <dbReference type="ARBA" id="ARBA00010641"/>
    </source>
</evidence>
<dbReference type="InterPro" id="IPR007627">
    <property type="entry name" value="RNA_pol_sigma70_r2"/>
</dbReference>
<evidence type="ECO:0000256" key="4">
    <source>
        <dbReference type="ARBA" id="ARBA00023125"/>
    </source>
</evidence>
<gene>
    <name evidence="8" type="ORF">FHU38_005074</name>
</gene>
<dbReference type="Pfam" id="PF08281">
    <property type="entry name" value="Sigma70_r4_2"/>
    <property type="match status" value="1"/>
</dbReference>
<dbReference type="InterPro" id="IPR014284">
    <property type="entry name" value="RNA_pol_sigma-70_dom"/>
</dbReference>
<keyword evidence="2" id="KW-0805">Transcription regulation</keyword>
<dbReference type="Pfam" id="PF04542">
    <property type="entry name" value="Sigma70_r2"/>
    <property type="match status" value="1"/>
</dbReference>
<name>A0A7X5UUZ9_9PSEU</name>
<dbReference type="InterPro" id="IPR013249">
    <property type="entry name" value="RNA_pol_sigma70_r4_t2"/>
</dbReference>
<dbReference type="RefSeq" id="WP_167176996.1">
    <property type="nucleotide sequence ID" value="NZ_JAAOYM010000002.1"/>
</dbReference>
<evidence type="ECO:0000259" key="7">
    <source>
        <dbReference type="Pfam" id="PF08281"/>
    </source>
</evidence>
<evidence type="ECO:0000256" key="3">
    <source>
        <dbReference type="ARBA" id="ARBA00023082"/>
    </source>
</evidence>
<dbReference type="InterPro" id="IPR039425">
    <property type="entry name" value="RNA_pol_sigma-70-like"/>
</dbReference>
<reference evidence="8 9" key="1">
    <citation type="submission" date="2020-03" db="EMBL/GenBank/DDBJ databases">
        <title>Sequencing the genomes of 1000 actinobacteria strains.</title>
        <authorList>
            <person name="Klenk H.-P."/>
        </authorList>
    </citation>
    <scope>NUCLEOTIDE SEQUENCE [LARGE SCALE GENOMIC DNA]</scope>
    <source>
        <strain evidence="8 9">DSM 45685</strain>
    </source>
</reference>
<dbReference type="SUPFAM" id="SSF88946">
    <property type="entry name" value="Sigma2 domain of RNA polymerase sigma factors"/>
    <property type="match status" value="1"/>
</dbReference>
<feature type="domain" description="RNA polymerase sigma-70 region 2" evidence="6">
    <location>
        <begin position="10"/>
        <end position="75"/>
    </location>
</feature>
<evidence type="ECO:0000259" key="6">
    <source>
        <dbReference type="Pfam" id="PF04542"/>
    </source>
</evidence>
<dbReference type="NCBIfam" id="TIGR02937">
    <property type="entry name" value="sigma70-ECF"/>
    <property type="match status" value="1"/>
</dbReference>
<keyword evidence="9" id="KW-1185">Reference proteome</keyword>
<dbReference type="SUPFAM" id="SSF88659">
    <property type="entry name" value="Sigma3 and sigma4 domains of RNA polymerase sigma factors"/>
    <property type="match status" value="1"/>
</dbReference>
<keyword evidence="4" id="KW-0238">DNA-binding</keyword>
<dbReference type="Gene3D" id="1.10.10.10">
    <property type="entry name" value="Winged helix-like DNA-binding domain superfamily/Winged helix DNA-binding domain"/>
    <property type="match status" value="1"/>
</dbReference>
<evidence type="ECO:0000256" key="2">
    <source>
        <dbReference type="ARBA" id="ARBA00023015"/>
    </source>
</evidence>
<comment type="caution">
    <text evidence="8">The sequence shown here is derived from an EMBL/GenBank/DDBJ whole genome shotgun (WGS) entry which is preliminary data.</text>
</comment>
<dbReference type="EMBL" id="JAAOYM010000002">
    <property type="protein sequence ID" value="NIJ14673.1"/>
    <property type="molecule type" value="Genomic_DNA"/>
</dbReference>
<dbReference type="PANTHER" id="PTHR43133:SF8">
    <property type="entry name" value="RNA POLYMERASE SIGMA FACTOR HI_1459-RELATED"/>
    <property type="match status" value="1"/>
</dbReference>
<feature type="domain" description="RNA polymerase sigma factor 70 region 4 type 2" evidence="7">
    <location>
        <begin position="107"/>
        <end position="159"/>
    </location>
</feature>
<dbReference type="AlphaFoldDB" id="A0A7X5UUZ9"/>